<evidence type="ECO:0000256" key="2">
    <source>
        <dbReference type="ARBA" id="ARBA00004347"/>
    </source>
</evidence>
<dbReference type="OMA" id="MIVLSQH"/>
<dbReference type="GO" id="GO:0030126">
    <property type="term" value="C:COPI vesicle coat"/>
    <property type="evidence" value="ECO:0007669"/>
    <property type="project" value="TreeGrafter"/>
</dbReference>
<evidence type="ECO:0000256" key="10">
    <source>
        <dbReference type="ARBA" id="ARBA00023329"/>
    </source>
</evidence>
<evidence type="ECO:0000256" key="6">
    <source>
        <dbReference type="ARBA" id="ARBA00022892"/>
    </source>
</evidence>
<dbReference type="Pfam" id="PF04733">
    <property type="entry name" value="Coatomer_E"/>
    <property type="match status" value="1"/>
</dbReference>
<gene>
    <name evidence="12" type="ORF">SAPIO_CDS10717</name>
</gene>
<keyword evidence="5 11" id="KW-0963">Cytoplasm</keyword>
<dbReference type="SUPFAM" id="SSF48452">
    <property type="entry name" value="TPR-like"/>
    <property type="match status" value="1"/>
</dbReference>
<dbReference type="GO" id="GO:0005198">
    <property type="term" value="F:structural molecule activity"/>
    <property type="evidence" value="ECO:0007669"/>
    <property type="project" value="UniProtKB-UniRule"/>
</dbReference>
<dbReference type="InterPro" id="IPR006822">
    <property type="entry name" value="Coatomer_esu"/>
</dbReference>
<dbReference type="VEuPathDB" id="FungiDB:SAPIO_CDS10717"/>
<accession>A0A084FUD4</accession>
<reference evidence="12 13" key="1">
    <citation type="journal article" date="2014" name="Genome Announc.">
        <title>Draft genome sequence of the pathogenic fungus Scedosporium apiospermum.</title>
        <authorList>
            <person name="Vandeputte P."/>
            <person name="Ghamrawi S."/>
            <person name="Rechenmann M."/>
            <person name="Iltis A."/>
            <person name="Giraud S."/>
            <person name="Fleury M."/>
            <person name="Thornton C."/>
            <person name="Delhaes L."/>
            <person name="Meyer W."/>
            <person name="Papon N."/>
            <person name="Bouchara J.P."/>
        </authorList>
    </citation>
    <scope>NUCLEOTIDE SEQUENCE [LARGE SCALE GENOMIC DNA]</scope>
    <source>
        <strain evidence="12 13">IHEM 14462</strain>
    </source>
</reference>
<keyword evidence="6 11" id="KW-0931">ER-Golgi transport</keyword>
<evidence type="ECO:0000313" key="12">
    <source>
        <dbReference type="EMBL" id="KEZ38696.1"/>
    </source>
</evidence>
<dbReference type="PANTHER" id="PTHR10805">
    <property type="entry name" value="COATOMER SUBUNIT EPSILON"/>
    <property type="match status" value="1"/>
</dbReference>
<dbReference type="PANTHER" id="PTHR10805:SF0">
    <property type="entry name" value="COATOMER SUBUNIT EPSILON"/>
    <property type="match status" value="1"/>
</dbReference>
<keyword evidence="10 11" id="KW-0968">Cytoplasmic vesicle</keyword>
<proteinExistence type="inferred from homology"/>
<dbReference type="OrthoDB" id="310217at2759"/>
<evidence type="ECO:0000256" key="7">
    <source>
        <dbReference type="ARBA" id="ARBA00022927"/>
    </source>
</evidence>
<comment type="caution">
    <text evidence="12">The sequence shown here is derived from an EMBL/GenBank/DDBJ whole genome shotgun (WGS) entry which is preliminary data.</text>
</comment>
<dbReference type="HOGENOM" id="CLU_049363_1_0_1"/>
<evidence type="ECO:0000256" key="9">
    <source>
        <dbReference type="ARBA" id="ARBA00023136"/>
    </source>
</evidence>
<evidence type="ECO:0000256" key="11">
    <source>
        <dbReference type="PIRNR" id="PIRNR016478"/>
    </source>
</evidence>
<keyword evidence="13" id="KW-1185">Reference proteome</keyword>
<evidence type="ECO:0000256" key="4">
    <source>
        <dbReference type="ARBA" id="ARBA00022448"/>
    </source>
</evidence>
<dbReference type="RefSeq" id="XP_016638495.1">
    <property type="nucleotide sequence ID" value="XM_016784263.1"/>
</dbReference>
<dbReference type="InterPro" id="IPR011990">
    <property type="entry name" value="TPR-like_helical_dom_sf"/>
</dbReference>
<dbReference type="GeneID" id="27719941"/>
<dbReference type="AlphaFoldDB" id="A0A084FUD4"/>
<name>A0A084FUD4_PSEDA</name>
<comment type="function">
    <text evidence="11">The coatomer is a cytosolic protein complex that binds to dilysine motifs and reversibly associates with Golgi non-clathrin-coated vesicles, which further mediate biosynthetic protein transport from the ER, via the Golgi up to the trans Golgi network. The coatomer complex is required for budding from Golgi membranes, and is essential for the retrograde Golgi-to-ER transport of dilysine-tagged proteins.</text>
</comment>
<organism evidence="12 13">
    <name type="scientific">Pseudallescheria apiosperma</name>
    <name type="common">Scedosporium apiospermum</name>
    <dbReference type="NCBI Taxonomy" id="563466"/>
    <lineage>
        <taxon>Eukaryota</taxon>
        <taxon>Fungi</taxon>
        <taxon>Dikarya</taxon>
        <taxon>Ascomycota</taxon>
        <taxon>Pezizomycotina</taxon>
        <taxon>Sordariomycetes</taxon>
        <taxon>Hypocreomycetidae</taxon>
        <taxon>Microascales</taxon>
        <taxon>Microascaceae</taxon>
        <taxon>Scedosporium</taxon>
    </lineage>
</organism>
<dbReference type="Proteomes" id="UP000028545">
    <property type="component" value="Unassembled WGS sequence"/>
</dbReference>
<dbReference type="GO" id="GO:0006891">
    <property type="term" value="P:intra-Golgi vesicle-mediated transport"/>
    <property type="evidence" value="ECO:0007669"/>
    <property type="project" value="TreeGrafter"/>
</dbReference>
<evidence type="ECO:0000256" key="1">
    <source>
        <dbReference type="ARBA" id="ARBA00004255"/>
    </source>
</evidence>
<dbReference type="KEGG" id="sapo:SAPIO_CDS10717"/>
<protein>
    <recommendedName>
        <fullName evidence="11">Coatomer subunit epsilon</fullName>
    </recommendedName>
</protein>
<evidence type="ECO:0000313" key="13">
    <source>
        <dbReference type="Proteomes" id="UP000028545"/>
    </source>
</evidence>
<evidence type="ECO:0000256" key="3">
    <source>
        <dbReference type="ARBA" id="ARBA00008827"/>
    </source>
</evidence>
<keyword evidence="7 11" id="KW-0653">Protein transport</keyword>
<keyword evidence="4 11" id="KW-0813">Transport</keyword>
<dbReference type="GO" id="GO:0006890">
    <property type="term" value="P:retrograde vesicle-mediated transport, Golgi to endoplasmic reticulum"/>
    <property type="evidence" value="ECO:0007669"/>
    <property type="project" value="UniProtKB-UniRule"/>
</dbReference>
<comment type="subcellular location">
    <subcellularLocation>
        <location evidence="2">Cytoplasmic vesicle</location>
        <location evidence="2">COPI-coated vesicle membrane</location>
        <topology evidence="2">Peripheral membrane protein</topology>
        <orientation evidence="2">Cytoplasmic side</orientation>
    </subcellularLocation>
    <subcellularLocation>
        <location evidence="1">Golgi apparatus membrane</location>
        <topology evidence="1">Peripheral membrane protein</topology>
        <orientation evidence="1">Cytoplasmic side</orientation>
    </subcellularLocation>
</comment>
<dbReference type="GO" id="GO:0015031">
    <property type="term" value="P:protein transport"/>
    <property type="evidence" value="ECO:0007669"/>
    <property type="project" value="UniProtKB-UniRule"/>
</dbReference>
<dbReference type="GO" id="GO:0000139">
    <property type="term" value="C:Golgi membrane"/>
    <property type="evidence" value="ECO:0007669"/>
    <property type="project" value="UniProtKB-SubCell"/>
</dbReference>
<keyword evidence="8 11" id="KW-0333">Golgi apparatus</keyword>
<evidence type="ECO:0000256" key="5">
    <source>
        <dbReference type="ARBA" id="ARBA00022490"/>
    </source>
</evidence>
<dbReference type="EMBL" id="JOWA01000176">
    <property type="protein sequence ID" value="KEZ38696.1"/>
    <property type="molecule type" value="Genomic_DNA"/>
</dbReference>
<comment type="similarity">
    <text evidence="3 11">Belongs to the COPE family.</text>
</comment>
<evidence type="ECO:0000256" key="8">
    <source>
        <dbReference type="ARBA" id="ARBA00023034"/>
    </source>
</evidence>
<dbReference type="Gene3D" id="1.25.40.10">
    <property type="entry name" value="Tetratricopeptide repeat domain"/>
    <property type="match status" value="1"/>
</dbReference>
<sequence>MDPYSAESELINIQNHFYQGQYSAVIDYDISSLSPENHTAAQVLVLRAKIAQGDASDVVSEVEGAAEPELAAVGALATYELGETEEAVKVVEKLAEEAGDNATVQVLGGIVLQREGRSEDALNLLGKHEGSLEAVALIVQIHLTQNRNDLALKEVNAARRWAQDSLLVNLAESWVGIRLGGEKYQQAFYVFEELAQAPSTSSVRSLVSQAVAELHLGRLEEAESAIEQAIKTEPKYADAIANFLVLSVVSGKDPKEIAQKLKQVDPEHAFLVDLEEKSSLFDKAAAKYSAKASS</sequence>
<keyword evidence="9 11" id="KW-0472">Membrane</keyword>
<dbReference type="PIRSF" id="PIRSF016478">
    <property type="entry name" value="Coatomer_esu"/>
    <property type="match status" value="1"/>
</dbReference>
<dbReference type="GO" id="GO:0006888">
    <property type="term" value="P:endoplasmic reticulum to Golgi vesicle-mediated transport"/>
    <property type="evidence" value="ECO:0007669"/>
    <property type="project" value="TreeGrafter"/>
</dbReference>